<dbReference type="InterPro" id="IPR025291">
    <property type="entry name" value="DUF4153"/>
</dbReference>
<dbReference type="AlphaFoldDB" id="K2GFD0"/>
<evidence type="ECO:0000313" key="1">
    <source>
        <dbReference type="EMBL" id="EKE29014.1"/>
    </source>
</evidence>
<evidence type="ECO:0008006" key="2">
    <source>
        <dbReference type="Google" id="ProtNLM"/>
    </source>
</evidence>
<gene>
    <name evidence="1" type="ORF">ACD_2C00248G0002</name>
</gene>
<protein>
    <recommendedName>
        <fullName evidence="2">DUF4153 domain-containing protein</fullName>
    </recommendedName>
</protein>
<comment type="caution">
    <text evidence="1">The sequence shown here is derived from an EMBL/GenBank/DDBJ whole genome shotgun (WGS) entry which is preliminary data.</text>
</comment>
<dbReference type="EMBL" id="AMFJ01000248">
    <property type="protein sequence ID" value="EKE29014.1"/>
    <property type="molecule type" value="Genomic_DNA"/>
</dbReference>
<organism evidence="1">
    <name type="scientific">uncultured bacterium</name>
    <name type="common">gcode 4</name>
    <dbReference type="NCBI Taxonomy" id="1234023"/>
    <lineage>
        <taxon>Bacteria</taxon>
        <taxon>environmental samples</taxon>
    </lineage>
</organism>
<dbReference type="Pfam" id="PF13687">
    <property type="entry name" value="DUF4153"/>
    <property type="match status" value="1"/>
</dbReference>
<reference evidence="1" key="1">
    <citation type="journal article" date="2012" name="Science">
        <title>Fermentation, hydrogen, and sulfur metabolism in multiple uncultivated bacterial phyla.</title>
        <authorList>
            <person name="Wrighton K.C."/>
            <person name="Thomas B.C."/>
            <person name="Sharon I."/>
            <person name="Miller C.S."/>
            <person name="Castelle C.J."/>
            <person name="VerBerkmoes N.C."/>
            <person name="Wilkins M.J."/>
            <person name="Hettich R.L."/>
            <person name="Lipton M.S."/>
            <person name="Williams K.H."/>
            <person name="Long P.E."/>
            <person name="Banfield J.F."/>
        </authorList>
    </citation>
    <scope>NUCLEOTIDE SEQUENCE [LARGE SCALE GENOMIC DNA]</scope>
</reference>
<sequence length="624" mass="74748">MKNILSNLNIGLLKINLSAMIKRFPLLIILIVAFTALLLTELHWDFSRETSNNLMKIGFSIAVTFFLSLWFYISSENVALSRIKKIWLQILALIFWISFFLWLKQDLESFVSVISIILTLIWITSYVFFAPYVSKIFLKENIQEIYYAYFFKLSVVYLISTILWGVLFALWSIWISAVFALFDLYWVLTEKIYWDWAIIALSFVTPIFALTQIPKKETFNEKWIAENAFFSFLIKYIAIPFIYVYFIILYAYSIKVLFNFTDWPKWEVTWLVIWFSIFGYLIYMFTYIFEEKYNFIKFFRKWFPYVVIPQLLMLFYAIYLRISQYDLTMNRYFIVIFGIWLLVISLYLILSRKKYLAYIPLILTAFTVIISIWPWWVYSLPETRQLSRLEDNLMKAWILQNWNIVPLKNIADISEDLSRDIYSGISYLCEYGDCKAIKELFPEQYSKVLKDGKYDVEINGDKRNWPYSWEIIRGITEDIKVRQYYNSKEESSSERINLNIDYADGIFPINTVWYSQIMMIWEGREEKEGGEGRNEVSVSWAILTIRREWNIIDSVSIKDVMDKLSSDFEKNKLTTLKKEEMSFDLKWNSGTYKLILSNIRIKNPSFQWNATDEYYGIQWYLLVK</sequence>
<name>K2GFD0_9BACT</name>
<accession>K2GFD0</accession>
<proteinExistence type="predicted"/>